<dbReference type="PANTHER" id="PTHR37171:SF1">
    <property type="entry name" value="SERINE_THREONINE-PROTEIN KINASE YRZF-RELATED"/>
    <property type="match status" value="1"/>
</dbReference>
<evidence type="ECO:0000313" key="3">
    <source>
        <dbReference type="EMBL" id="KAK9917783.1"/>
    </source>
</evidence>
<reference evidence="3 4" key="1">
    <citation type="journal article" date="2024" name="Nat. Commun.">
        <title>Phylogenomics reveals the evolutionary origins of lichenization in chlorophyte algae.</title>
        <authorList>
            <person name="Puginier C."/>
            <person name="Libourel C."/>
            <person name="Otte J."/>
            <person name="Skaloud P."/>
            <person name="Haon M."/>
            <person name="Grisel S."/>
            <person name="Petersen M."/>
            <person name="Berrin J.G."/>
            <person name="Delaux P.M."/>
            <person name="Dal Grande F."/>
            <person name="Keller J."/>
        </authorList>
    </citation>
    <scope>NUCLEOTIDE SEQUENCE [LARGE SCALE GENOMIC DNA]</scope>
    <source>
        <strain evidence="3 4">SAG 216-7</strain>
    </source>
</reference>
<organism evidence="3 4">
    <name type="scientific">Coccomyxa subellipsoidea</name>
    <dbReference type="NCBI Taxonomy" id="248742"/>
    <lineage>
        <taxon>Eukaryota</taxon>
        <taxon>Viridiplantae</taxon>
        <taxon>Chlorophyta</taxon>
        <taxon>core chlorophytes</taxon>
        <taxon>Trebouxiophyceae</taxon>
        <taxon>Trebouxiophyceae incertae sedis</taxon>
        <taxon>Coccomyxaceae</taxon>
        <taxon>Coccomyxa</taxon>
    </lineage>
</organism>
<feature type="region of interest" description="Disordered" evidence="1">
    <location>
        <begin position="452"/>
        <end position="544"/>
    </location>
</feature>
<dbReference type="PANTHER" id="PTHR37171">
    <property type="entry name" value="SERINE/THREONINE-PROTEIN KINASE YRZF-RELATED"/>
    <property type="match status" value="1"/>
</dbReference>
<accession>A0ABR2Z1H8</accession>
<dbReference type="InterPro" id="IPR000719">
    <property type="entry name" value="Prot_kinase_dom"/>
</dbReference>
<feature type="compositionally biased region" description="Low complexity" evidence="1">
    <location>
        <begin position="507"/>
        <end position="516"/>
    </location>
</feature>
<name>A0ABR2Z1H8_9CHLO</name>
<dbReference type="InterPro" id="IPR008266">
    <property type="entry name" value="Tyr_kinase_AS"/>
</dbReference>
<dbReference type="Proteomes" id="UP001491310">
    <property type="component" value="Unassembled WGS sequence"/>
</dbReference>
<dbReference type="Gene3D" id="1.10.510.10">
    <property type="entry name" value="Transferase(Phosphotransferase) domain 1"/>
    <property type="match status" value="1"/>
</dbReference>
<dbReference type="Pfam" id="PF00069">
    <property type="entry name" value="Pkinase"/>
    <property type="match status" value="1"/>
</dbReference>
<gene>
    <name evidence="3" type="ORF">WJX75_008175</name>
</gene>
<dbReference type="EMBL" id="JALJOT010000002">
    <property type="protein sequence ID" value="KAK9917783.1"/>
    <property type="molecule type" value="Genomic_DNA"/>
</dbReference>
<sequence>MQGVEPLCDEEKVECMRAMLRRFVFDVQHLAQFGDSHLLTLYNCASLRNPRALASLEEEGLKCLLPQFPDDLAKFLTQHTKPAKLDSVGAWELMLQYLFEPKHPLRAEHVAPLLANRYRSLQQCGQQGYAVLSSLGMSLDEINPLLRATRQSLCNRAELLLTGLEPPYVSLTSSGRRQVDASRCKYPVSVEAWQDFGKSVLVHRDGLASTQRWFPEAFPDAAKAPAGETSVAHYVNAELVIPINACLRYKALKHEMPAIQPAAWLQQSHHTPTLSEEARQAAWSEQARDAAQDQARITTVLDFGLRIVEVDDNTPKPGVGEMALGELKREERLTFADGQLAKTSAPCMVDIYTKAYTDALTPEDFAKYKRPLISNIIGSLLQVEEYCSRRGIRYFFISCGVWYWFGRYTSGGRMQVAQALRYDHIEPTVREALHYVSHCALTEEKLPKWTPSDWPVNLRYQPPKPKSGSGQGGGSGAGGSGGAEGRGGAGRGAGSGGRSGSKGQGKRGSSPQQGKGVPKSKRSSNKGGGSRGKSRASRAPTTQLDASWRIKADWPALVSTAASFDLDMPETILGSGECGYVFGCRLEGQDAAVKLVPVEGANELLARLRHEAQVYCALRPLWGDKVPALLAAGYGRDRCCYLLATARVGNAPAAEVDLSRADHRALLPAATRALAAIHTLGVLHGDLRADNMLVAPPTAASGSPTVQFVDFGYARCGSSLADRQQEMESLVSLFQQAADTRR</sequence>
<comment type="caution">
    <text evidence="3">The sequence shown here is derived from an EMBL/GenBank/DDBJ whole genome shotgun (WGS) entry which is preliminary data.</text>
</comment>
<evidence type="ECO:0000313" key="4">
    <source>
        <dbReference type="Proteomes" id="UP001491310"/>
    </source>
</evidence>
<feature type="domain" description="Protein kinase" evidence="2">
    <location>
        <begin position="567"/>
        <end position="742"/>
    </location>
</feature>
<protein>
    <recommendedName>
        <fullName evidence="2">Protein kinase domain-containing protein</fullName>
    </recommendedName>
</protein>
<dbReference type="InterPro" id="IPR011009">
    <property type="entry name" value="Kinase-like_dom_sf"/>
</dbReference>
<evidence type="ECO:0000259" key="2">
    <source>
        <dbReference type="PROSITE" id="PS50011"/>
    </source>
</evidence>
<proteinExistence type="predicted"/>
<evidence type="ECO:0000256" key="1">
    <source>
        <dbReference type="SAM" id="MobiDB-lite"/>
    </source>
</evidence>
<dbReference type="PROSITE" id="PS00109">
    <property type="entry name" value="PROTEIN_KINASE_TYR"/>
    <property type="match status" value="1"/>
</dbReference>
<dbReference type="InterPro" id="IPR052396">
    <property type="entry name" value="Meiotic_Drive_Suppr_Kinase"/>
</dbReference>
<dbReference type="PROSITE" id="PS50011">
    <property type="entry name" value="PROTEIN_KINASE_DOM"/>
    <property type="match status" value="1"/>
</dbReference>
<feature type="compositionally biased region" description="Gly residues" evidence="1">
    <location>
        <begin position="469"/>
        <end position="503"/>
    </location>
</feature>
<dbReference type="SUPFAM" id="SSF56112">
    <property type="entry name" value="Protein kinase-like (PK-like)"/>
    <property type="match status" value="1"/>
</dbReference>
<keyword evidence="4" id="KW-1185">Reference proteome</keyword>